<feature type="binding site" evidence="6">
    <location>
        <begin position="40"/>
        <end position="41"/>
    </location>
    <ligand>
        <name>FAD</name>
        <dbReference type="ChEBI" id="CHEBI:57692"/>
    </ligand>
</feature>
<evidence type="ECO:0000313" key="10">
    <source>
        <dbReference type="Proteomes" id="UP000230750"/>
    </source>
</evidence>
<dbReference type="GO" id="GO:0008131">
    <property type="term" value="F:primary methylamine oxidase activity"/>
    <property type="evidence" value="ECO:0007669"/>
    <property type="project" value="UniProtKB-ARBA"/>
</dbReference>
<keyword evidence="4 7" id="KW-0560">Oxidoreductase</keyword>
<dbReference type="Gene3D" id="1.10.405.10">
    <property type="entry name" value="Guanine Nucleotide Dissociation Inhibitor, domain 1"/>
    <property type="match status" value="1"/>
</dbReference>
<dbReference type="SUPFAM" id="SSF51905">
    <property type="entry name" value="FAD/NAD(P)-binding domain"/>
    <property type="match status" value="1"/>
</dbReference>
<comment type="similarity">
    <text evidence="3 7">Belongs to the flavin monoamine oxidase family.</text>
</comment>
<reference evidence="9 10" key="1">
    <citation type="journal article" date="2017" name="PLoS Biol.">
        <title>The sea cucumber genome provides insights into morphological evolution and visceral regeneration.</title>
        <authorList>
            <person name="Zhang X."/>
            <person name="Sun L."/>
            <person name="Yuan J."/>
            <person name="Sun Y."/>
            <person name="Gao Y."/>
            <person name="Zhang L."/>
            <person name="Li S."/>
            <person name="Dai H."/>
            <person name="Hamel J.F."/>
            <person name="Liu C."/>
            <person name="Yu Y."/>
            <person name="Liu S."/>
            <person name="Lin W."/>
            <person name="Guo K."/>
            <person name="Jin S."/>
            <person name="Xu P."/>
            <person name="Storey K.B."/>
            <person name="Huan P."/>
            <person name="Zhang T."/>
            <person name="Zhou Y."/>
            <person name="Zhang J."/>
            <person name="Lin C."/>
            <person name="Li X."/>
            <person name="Xing L."/>
            <person name="Huo D."/>
            <person name="Sun M."/>
            <person name="Wang L."/>
            <person name="Mercier A."/>
            <person name="Li F."/>
            <person name="Yang H."/>
            <person name="Xiang J."/>
        </authorList>
    </citation>
    <scope>NUCLEOTIDE SEQUENCE [LARGE SCALE GENOMIC DNA]</scope>
    <source>
        <strain evidence="9">Shaxun</strain>
        <tissue evidence="9">Muscle</tissue>
    </source>
</reference>
<dbReference type="AlphaFoldDB" id="A0A2G8LNB4"/>
<proteinExistence type="inferred from homology"/>
<comment type="subcellular location">
    <subcellularLocation>
        <location evidence="2">Mitochondrion outer membrane</location>
        <topology evidence="2">Single-pass type IV membrane protein</topology>
        <orientation evidence="2">Cytoplasmic side</orientation>
    </subcellularLocation>
</comment>
<keyword evidence="10" id="KW-1185">Reference proteome</keyword>
<dbReference type="InterPro" id="IPR002937">
    <property type="entry name" value="Amino_oxidase"/>
</dbReference>
<dbReference type="InterPro" id="IPR050703">
    <property type="entry name" value="Flavin_MAO"/>
</dbReference>
<keyword evidence="7" id="KW-0274">FAD</keyword>
<comment type="catalytic activity">
    <reaction evidence="5">
        <text>a secondary aliphatic amine + O2 + H2O = a primary amine + an aldehyde + H2O2</text>
        <dbReference type="Rhea" id="RHEA:26414"/>
        <dbReference type="ChEBI" id="CHEBI:15377"/>
        <dbReference type="ChEBI" id="CHEBI:15379"/>
        <dbReference type="ChEBI" id="CHEBI:16240"/>
        <dbReference type="ChEBI" id="CHEBI:17478"/>
        <dbReference type="ChEBI" id="CHEBI:58855"/>
        <dbReference type="ChEBI" id="CHEBI:65296"/>
        <dbReference type="EC" id="1.4.3.4"/>
    </reaction>
</comment>
<keyword evidence="7" id="KW-0285">Flavoprotein</keyword>
<keyword evidence="7" id="KW-0812">Transmembrane</keyword>
<dbReference type="GO" id="GO:0005741">
    <property type="term" value="C:mitochondrial outer membrane"/>
    <property type="evidence" value="ECO:0007669"/>
    <property type="project" value="UniProtKB-SubCell"/>
</dbReference>
<accession>A0A2G8LNB4</accession>
<dbReference type="Pfam" id="PF01593">
    <property type="entry name" value="Amino_oxidase"/>
    <property type="match status" value="1"/>
</dbReference>
<comment type="caution">
    <text evidence="9">The sequence shown here is derived from an EMBL/GenBank/DDBJ whole genome shotgun (WGS) entry which is preliminary data.</text>
</comment>
<keyword evidence="7" id="KW-1133">Transmembrane helix</keyword>
<dbReference type="PANTHER" id="PTHR43563">
    <property type="entry name" value="AMINE OXIDASE"/>
    <property type="match status" value="1"/>
</dbReference>
<dbReference type="GO" id="GO:0097621">
    <property type="term" value="F:monoamine oxidase activity"/>
    <property type="evidence" value="ECO:0007669"/>
    <property type="project" value="UniProtKB-EC"/>
</dbReference>
<feature type="binding site" evidence="6">
    <location>
        <position position="19"/>
    </location>
    <ligand>
        <name>FAD</name>
        <dbReference type="ChEBI" id="CHEBI:57692"/>
    </ligand>
</feature>
<gene>
    <name evidence="9" type="ORF">BSL78_01344</name>
</gene>
<evidence type="ECO:0000256" key="3">
    <source>
        <dbReference type="ARBA" id="ARBA00005995"/>
    </source>
</evidence>
<dbReference type="EC" id="1.4.3.-" evidence="7"/>
<organism evidence="9 10">
    <name type="scientific">Stichopus japonicus</name>
    <name type="common">Sea cucumber</name>
    <dbReference type="NCBI Taxonomy" id="307972"/>
    <lineage>
        <taxon>Eukaryota</taxon>
        <taxon>Metazoa</taxon>
        <taxon>Echinodermata</taxon>
        <taxon>Eleutherozoa</taxon>
        <taxon>Echinozoa</taxon>
        <taxon>Holothuroidea</taxon>
        <taxon>Aspidochirotacea</taxon>
        <taxon>Aspidochirotida</taxon>
        <taxon>Stichopodidae</taxon>
        <taxon>Apostichopus</taxon>
    </lineage>
</organism>
<dbReference type="Gene3D" id="3.90.660.10">
    <property type="match status" value="1"/>
</dbReference>
<evidence type="ECO:0000256" key="7">
    <source>
        <dbReference type="RuleBase" id="RU362067"/>
    </source>
</evidence>
<feature type="domain" description="Amine oxidase" evidence="8">
    <location>
        <begin position="18"/>
        <end position="467"/>
    </location>
</feature>
<feature type="binding site" evidence="6">
    <location>
        <position position="443"/>
    </location>
    <ligand>
        <name>FAD</name>
        <dbReference type="ChEBI" id="CHEBI:57692"/>
    </ligand>
</feature>
<feature type="binding site" evidence="6">
    <location>
        <position position="246"/>
    </location>
    <ligand>
        <name>FAD</name>
        <dbReference type="ChEBI" id="CHEBI:57692"/>
    </ligand>
</feature>
<dbReference type="InterPro" id="IPR001613">
    <property type="entry name" value="Flavin_amine_oxidase"/>
</dbReference>
<evidence type="ECO:0000259" key="8">
    <source>
        <dbReference type="Pfam" id="PF01593"/>
    </source>
</evidence>
<feature type="transmembrane region" description="Helical" evidence="7">
    <location>
        <begin position="500"/>
        <end position="518"/>
    </location>
</feature>
<protein>
    <recommendedName>
        <fullName evidence="7">Amine oxidase</fullName>
        <ecNumber evidence="7">1.4.3.-</ecNumber>
    </recommendedName>
</protein>
<name>A0A2G8LNB4_STIJA</name>
<keyword evidence="7" id="KW-0472">Membrane</keyword>
<dbReference type="PANTHER" id="PTHR43563:SF14">
    <property type="entry name" value="AMINE OXIDASE"/>
    <property type="match status" value="1"/>
</dbReference>
<evidence type="ECO:0000256" key="2">
    <source>
        <dbReference type="ARBA" id="ARBA00004362"/>
    </source>
</evidence>
<dbReference type="PRINTS" id="PR00757">
    <property type="entry name" value="AMINEOXDASEF"/>
</dbReference>
<evidence type="ECO:0000256" key="5">
    <source>
        <dbReference type="ARBA" id="ARBA00048448"/>
    </source>
</evidence>
<evidence type="ECO:0000256" key="6">
    <source>
        <dbReference type="PIRSR" id="PIRSR601613-1"/>
    </source>
</evidence>
<dbReference type="SUPFAM" id="SSF54373">
    <property type="entry name" value="FAD-linked reductases, C-terminal domain"/>
    <property type="match status" value="1"/>
</dbReference>
<feature type="binding site" evidence="6">
    <location>
        <position position="362"/>
    </location>
    <ligand>
        <name>substrate</name>
    </ligand>
</feature>
<dbReference type="EMBL" id="MRZV01000026">
    <property type="protein sequence ID" value="PIK61714.1"/>
    <property type="molecule type" value="Genomic_DNA"/>
</dbReference>
<dbReference type="STRING" id="307972.A0A2G8LNB4"/>
<sequence>MATNPQPDYDVIVIGGGLSGLTSAYYLLQNKPDCKVLVLEAKDRVGGRTLTVQLQGSHGPDSWDLGGQWICRSQHHILWLMGQLGIDSTPQWTQGKKLMKLGDNKRRTFSSSIPTLPFLSLLDLYFFMRKVEKLVQTVPRDDPRLAPSAEDLDNITVENLVCQNTWTTATKEVIETAAAIISGARLREMSALYFLHYISMAGSLREVIESEDGAGQEWKVRGGAQNISIALVDIIGKENVLLEEPVTLIDQSRKDFITVVTGTDKTFTCQNIICAAPVHCAAAISYKPKPPLTRIALSERMPVGHIFKFVVTYKTAFWREAGYSGEVVSTGGASSVEGCDTGPIQLVYDALTGRTSPALVGFYSNSRQWRDIEPETRKAALLESLVEFFGPEAGQPVDFAEKDWALEPYNGGCPVNFMSPGAITLYFDGLRTPFDRVHWAGTETATQWSGFLNGAVQAGMRAAEEVLREITPNRQKEMTTILEKLDQKRPAKAPESGTKWILMIGALVVGLVVTGVVVKRYNR</sequence>
<comment type="cofactor">
    <cofactor evidence="1 7">
        <name>FAD</name>
        <dbReference type="ChEBI" id="CHEBI:57692"/>
    </cofactor>
</comment>
<dbReference type="InterPro" id="IPR036188">
    <property type="entry name" value="FAD/NAD-bd_sf"/>
</dbReference>
<dbReference type="Proteomes" id="UP000230750">
    <property type="component" value="Unassembled WGS sequence"/>
</dbReference>
<dbReference type="Gene3D" id="3.50.50.60">
    <property type="entry name" value="FAD/NAD(P)-binding domain"/>
    <property type="match status" value="1"/>
</dbReference>
<evidence type="ECO:0000313" key="9">
    <source>
        <dbReference type="EMBL" id="PIK61714.1"/>
    </source>
</evidence>
<dbReference type="OrthoDB" id="7777654at2759"/>
<evidence type="ECO:0000256" key="1">
    <source>
        <dbReference type="ARBA" id="ARBA00001974"/>
    </source>
</evidence>
<evidence type="ECO:0000256" key="4">
    <source>
        <dbReference type="ARBA" id="ARBA00023002"/>
    </source>
</evidence>